<evidence type="ECO:0008006" key="4">
    <source>
        <dbReference type="Google" id="ProtNLM"/>
    </source>
</evidence>
<reference evidence="2 3" key="1">
    <citation type="submission" date="2020-12" db="EMBL/GenBank/DDBJ databases">
        <title>A novel species.</title>
        <authorList>
            <person name="Li K."/>
        </authorList>
    </citation>
    <scope>NUCLEOTIDE SEQUENCE [LARGE SCALE GENOMIC DNA]</scope>
    <source>
        <strain evidence="2 3">ZYC-3</strain>
    </source>
</reference>
<feature type="region of interest" description="Disordered" evidence="1">
    <location>
        <begin position="249"/>
        <end position="274"/>
    </location>
</feature>
<dbReference type="InterPro" id="IPR010982">
    <property type="entry name" value="Lambda_DNA-bd_dom_sf"/>
</dbReference>
<dbReference type="EMBL" id="CP066831">
    <property type="protein sequence ID" value="QQM41997.1"/>
    <property type="molecule type" value="Genomic_DNA"/>
</dbReference>
<dbReference type="GO" id="GO:0003677">
    <property type="term" value="F:DNA binding"/>
    <property type="evidence" value="ECO:0007669"/>
    <property type="project" value="InterPro"/>
</dbReference>
<evidence type="ECO:0000256" key="1">
    <source>
        <dbReference type="SAM" id="MobiDB-lite"/>
    </source>
</evidence>
<name>A0A7T7I731_9ACTN</name>
<dbReference type="Proteomes" id="UP000595636">
    <property type="component" value="Chromosome"/>
</dbReference>
<dbReference type="Gene3D" id="1.10.260.40">
    <property type="entry name" value="lambda repressor-like DNA-binding domains"/>
    <property type="match status" value="1"/>
</dbReference>
<sequence>MSEEEWRSRLVYVVAQQVRRRRLEIGLSVQKFADICAEEYGLPLKRSVLANFEGGRRPALSVVELLVFARILAVPPAELLFPVGREEETEVLPDVPADTWSALKWFTGESDRLPNDDEFTQDNRTVGLYRDHDRLIAEWWASRQKLTGILATFRDPELKQFRAEPDPDSVDELRMRDASDAMRAAEEAVQIVRQQMRELGLTPPALGLESAYIEPESFEGSTLDDLARTVSDIKRISLHDAVREVYRRAGEVPPAEPDIPMEPIDTMREEDDET</sequence>
<organism evidence="2 3">
    <name type="scientific">Streptomyces liliifuscus</name>
    <dbReference type="NCBI Taxonomy" id="2797636"/>
    <lineage>
        <taxon>Bacteria</taxon>
        <taxon>Bacillati</taxon>
        <taxon>Actinomycetota</taxon>
        <taxon>Actinomycetes</taxon>
        <taxon>Kitasatosporales</taxon>
        <taxon>Streptomycetaceae</taxon>
        <taxon>Streptomyces</taxon>
    </lineage>
</organism>
<evidence type="ECO:0000313" key="2">
    <source>
        <dbReference type="EMBL" id="QQM41997.1"/>
    </source>
</evidence>
<dbReference type="AlphaFoldDB" id="A0A7T7I731"/>
<accession>A0A7T7I731</accession>
<proteinExistence type="predicted"/>
<protein>
    <recommendedName>
        <fullName evidence="4">DNA-binding protein</fullName>
    </recommendedName>
</protein>
<keyword evidence="3" id="KW-1185">Reference proteome</keyword>
<dbReference type="RefSeq" id="WP_200396959.1">
    <property type="nucleotide sequence ID" value="NZ_CP066831.1"/>
</dbReference>
<gene>
    <name evidence="2" type="ORF">JEQ17_22825</name>
</gene>
<evidence type="ECO:0000313" key="3">
    <source>
        <dbReference type="Proteomes" id="UP000595636"/>
    </source>
</evidence>
<dbReference type="KEGG" id="slf:JEQ17_22825"/>
<dbReference type="SUPFAM" id="SSF47413">
    <property type="entry name" value="lambda repressor-like DNA-binding domains"/>
    <property type="match status" value="1"/>
</dbReference>